<evidence type="ECO:0000256" key="9">
    <source>
        <dbReference type="ARBA" id="ARBA00023136"/>
    </source>
</evidence>
<dbReference type="Pfam" id="PF12301">
    <property type="entry name" value="CD99L2"/>
    <property type="match status" value="1"/>
</dbReference>
<sequence>MARHPAWLLVAALSMLVLKGLAFDDDFNLEDALVDTPTKPPAPKPKPAGGPSGGSKDLDLSDFFDTPEDRKTTTTKAPKLTTTKAPKRKPQPKPQPANPNDFDLADALDDKNDRKKDNNGDKGTGSRDDSNRSGVGKSGGGSISDKDLEDILGDGYSPDRKKGGGGGGGGGGGNVPSDDPGYGDGTAETGTIAGIASAIGMALVGVVTSYISYQKKKLCFSIQESLNSAQYVKGEHLEAVVAEEPQAQQTLLQSPMTDPTSQDVARV</sequence>
<evidence type="ECO:0000256" key="7">
    <source>
        <dbReference type="ARBA" id="ARBA00022949"/>
    </source>
</evidence>
<dbReference type="Proteomes" id="UP001369086">
    <property type="component" value="Unassembled WGS sequence"/>
</dbReference>
<keyword evidence="7" id="KW-0965">Cell junction</keyword>
<evidence type="ECO:0000256" key="6">
    <source>
        <dbReference type="ARBA" id="ARBA00022889"/>
    </source>
</evidence>
<accession>A0ABR0YLQ3</accession>
<proteinExistence type="inferred from homology"/>
<feature type="region of interest" description="Disordered" evidence="12">
    <location>
        <begin position="32"/>
        <end position="186"/>
    </location>
</feature>
<evidence type="ECO:0000256" key="1">
    <source>
        <dbReference type="ARBA" id="ARBA00004282"/>
    </source>
</evidence>
<comment type="caution">
    <text evidence="15">The sequence shown here is derived from an EMBL/GenBank/DDBJ whole genome shotgun (WGS) entry which is preliminary data.</text>
</comment>
<evidence type="ECO:0000256" key="10">
    <source>
        <dbReference type="ARBA" id="ARBA00037814"/>
    </source>
</evidence>
<gene>
    <name evidence="15" type="ORF">HHUSO_G26985</name>
</gene>
<feature type="compositionally biased region" description="Basic and acidic residues" evidence="12">
    <location>
        <begin position="108"/>
        <end position="131"/>
    </location>
</feature>
<evidence type="ECO:0000256" key="4">
    <source>
        <dbReference type="ARBA" id="ARBA00022692"/>
    </source>
</evidence>
<evidence type="ECO:0000313" key="15">
    <source>
        <dbReference type="EMBL" id="KAK6473531.1"/>
    </source>
</evidence>
<dbReference type="PANTHER" id="PTHR15076:SF12">
    <property type="entry name" value="CD99 ANTIGEN-LIKE PROTEIN 2"/>
    <property type="match status" value="1"/>
</dbReference>
<organism evidence="15 16">
    <name type="scientific">Huso huso</name>
    <name type="common">Beluga</name>
    <name type="synonym">Acipenser huso</name>
    <dbReference type="NCBI Taxonomy" id="61971"/>
    <lineage>
        <taxon>Eukaryota</taxon>
        <taxon>Metazoa</taxon>
        <taxon>Chordata</taxon>
        <taxon>Craniata</taxon>
        <taxon>Vertebrata</taxon>
        <taxon>Euteleostomi</taxon>
        <taxon>Actinopterygii</taxon>
        <taxon>Chondrostei</taxon>
        <taxon>Acipenseriformes</taxon>
        <taxon>Acipenseridae</taxon>
        <taxon>Huso</taxon>
    </lineage>
</organism>
<dbReference type="EMBL" id="JAHFZB010000027">
    <property type="protein sequence ID" value="KAK6473531.1"/>
    <property type="molecule type" value="Genomic_DNA"/>
</dbReference>
<keyword evidence="8 13" id="KW-1133">Transmembrane helix</keyword>
<feature type="transmembrane region" description="Helical" evidence="13">
    <location>
        <begin position="192"/>
        <end position="213"/>
    </location>
</feature>
<evidence type="ECO:0000256" key="8">
    <source>
        <dbReference type="ARBA" id="ARBA00022989"/>
    </source>
</evidence>
<dbReference type="InterPro" id="IPR022078">
    <property type="entry name" value="CD99L2"/>
</dbReference>
<evidence type="ECO:0000256" key="11">
    <source>
        <dbReference type="ARBA" id="ARBA00040427"/>
    </source>
</evidence>
<feature type="compositionally biased region" description="Gly residues" evidence="12">
    <location>
        <begin position="164"/>
        <end position="174"/>
    </location>
</feature>
<keyword evidence="5 14" id="KW-0732">Signal</keyword>
<evidence type="ECO:0000256" key="13">
    <source>
        <dbReference type="SAM" id="Phobius"/>
    </source>
</evidence>
<feature type="compositionally biased region" description="Pro residues" evidence="12">
    <location>
        <begin position="38"/>
        <end position="48"/>
    </location>
</feature>
<keyword evidence="3" id="KW-1003">Cell membrane</keyword>
<evidence type="ECO:0000256" key="5">
    <source>
        <dbReference type="ARBA" id="ARBA00022729"/>
    </source>
</evidence>
<evidence type="ECO:0000313" key="16">
    <source>
        <dbReference type="Proteomes" id="UP001369086"/>
    </source>
</evidence>
<evidence type="ECO:0000256" key="2">
    <source>
        <dbReference type="ARBA" id="ARBA00008763"/>
    </source>
</evidence>
<keyword evidence="9 13" id="KW-0472">Membrane</keyword>
<name>A0ABR0YLQ3_HUSHU</name>
<evidence type="ECO:0000256" key="3">
    <source>
        <dbReference type="ARBA" id="ARBA00022475"/>
    </source>
</evidence>
<dbReference type="PANTHER" id="PTHR15076">
    <property type="entry name" value="CD99/MIC2 PROTEIN RELATED"/>
    <property type="match status" value="1"/>
</dbReference>
<keyword evidence="16" id="KW-1185">Reference proteome</keyword>
<keyword evidence="4 13" id="KW-0812">Transmembrane</keyword>
<evidence type="ECO:0000256" key="12">
    <source>
        <dbReference type="SAM" id="MobiDB-lite"/>
    </source>
</evidence>
<feature type="chain" id="PRO_5045359543" description="CD99 antigen-like protein 2" evidence="14">
    <location>
        <begin position="23"/>
        <end position="267"/>
    </location>
</feature>
<protein>
    <recommendedName>
        <fullName evidence="11">CD99 antigen-like protein 2</fullName>
    </recommendedName>
</protein>
<keyword evidence="6" id="KW-0130">Cell adhesion</keyword>
<feature type="signal peptide" evidence="14">
    <location>
        <begin position="1"/>
        <end position="22"/>
    </location>
</feature>
<evidence type="ECO:0000256" key="14">
    <source>
        <dbReference type="SAM" id="SignalP"/>
    </source>
</evidence>
<feature type="compositionally biased region" description="Low complexity" evidence="12">
    <location>
        <begin position="74"/>
        <end position="84"/>
    </location>
</feature>
<comment type="subcellular location">
    <subcellularLocation>
        <location evidence="1">Cell junction</location>
    </subcellularLocation>
    <subcellularLocation>
        <location evidence="10">Cell membrane</location>
        <topology evidence="10">Single-pass type I membrane protein</topology>
        <orientation evidence="10">Extracellular side</orientation>
    </subcellularLocation>
</comment>
<comment type="similarity">
    <text evidence="2">Belongs to the CD99 family.</text>
</comment>
<reference evidence="15 16" key="1">
    <citation type="submission" date="2021-05" db="EMBL/GenBank/DDBJ databases">
        <authorList>
            <person name="Zahm M."/>
            <person name="Klopp C."/>
            <person name="Cabau C."/>
            <person name="Kuhl H."/>
            <person name="Suciu R."/>
            <person name="Ciorpac M."/>
            <person name="Holostenco D."/>
            <person name="Gessner J."/>
            <person name="Wuertz S."/>
            <person name="Hohne C."/>
            <person name="Stock M."/>
            <person name="Gislard M."/>
            <person name="Lluch J."/>
            <person name="Milhes M."/>
            <person name="Lampietro C."/>
            <person name="Lopez Roques C."/>
            <person name="Donnadieu C."/>
            <person name="Du K."/>
            <person name="Schartl M."/>
            <person name="Guiguen Y."/>
        </authorList>
    </citation>
    <scope>NUCLEOTIDE SEQUENCE [LARGE SCALE GENOMIC DNA]</scope>
    <source>
        <strain evidence="15">Hh-F2</strain>
        <tissue evidence="15">Blood</tissue>
    </source>
</reference>